<dbReference type="InterPro" id="IPR018193">
    <property type="entry name" value="Glyc_kinase_flavodox-like_fold"/>
</dbReference>
<comment type="similarity">
    <text evidence="1 4">Belongs to the glycerate kinase type-1 family.</text>
</comment>
<dbReference type="Gene3D" id="3.40.50.10350">
    <property type="entry name" value="Glycerate kinase, domain 1"/>
    <property type="match status" value="1"/>
</dbReference>
<evidence type="ECO:0000256" key="1">
    <source>
        <dbReference type="ARBA" id="ARBA00006284"/>
    </source>
</evidence>
<dbReference type="Proteomes" id="UP000013085">
    <property type="component" value="Unassembled WGS sequence"/>
</dbReference>
<dbReference type="AlphaFoldDB" id="A0A0E2HVI8"/>
<evidence type="ECO:0000256" key="2">
    <source>
        <dbReference type="ARBA" id="ARBA00022679"/>
    </source>
</evidence>
<dbReference type="PATRIC" id="fig|999408.3.peg.197"/>
<dbReference type="Pfam" id="PF02595">
    <property type="entry name" value="Gly_kinase"/>
    <property type="match status" value="1"/>
</dbReference>
<evidence type="ECO:0000256" key="3">
    <source>
        <dbReference type="ARBA" id="ARBA00022777"/>
    </source>
</evidence>
<evidence type="ECO:0000313" key="5">
    <source>
        <dbReference type="EMBL" id="ENZ20251.1"/>
    </source>
</evidence>
<protein>
    <submittedName>
        <fullName evidence="5">Glycerate kinase</fullName>
    </submittedName>
</protein>
<dbReference type="PANTHER" id="PTHR21599:SF0">
    <property type="entry name" value="GLYCERATE KINASE"/>
    <property type="match status" value="1"/>
</dbReference>
<reference evidence="5 6" key="1">
    <citation type="submission" date="2013-01" db="EMBL/GenBank/DDBJ databases">
        <title>The Genome Sequence of Clostridium clostridioforme 90A8.</title>
        <authorList>
            <consortium name="The Broad Institute Genome Sequencing Platform"/>
            <person name="Earl A."/>
            <person name="Ward D."/>
            <person name="Feldgarden M."/>
            <person name="Gevers D."/>
            <person name="Courvalin P."/>
            <person name="Lambert T."/>
            <person name="Walker B."/>
            <person name="Young S.K."/>
            <person name="Zeng Q."/>
            <person name="Gargeya S."/>
            <person name="Fitzgerald M."/>
            <person name="Haas B."/>
            <person name="Abouelleil A."/>
            <person name="Alvarado L."/>
            <person name="Arachchi H.M."/>
            <person name="Berlin A.M."/>
            <person name="Chapman S.B."/>
            <person name="Dewar J."/>
            <person name="Goldberg J."/>
            <person name="Griggs A."/>
            <person name="Gujja S."/>
            <person name="Hansen M."/>
            <person name="Howarth C."/>
            <person name="Imamovic A."/>
            <person name="Larimer J."/>
            <person name="McCowan C."/>
            <person name="Murphy C."/>
            <person name="Neiman D."/>
            <person name="Pearson M."/>
            <person name="Priest M."/>
            <person name="Roberts A."/>
            <person name="Saif S."/>
            <person name="Shea T."/>
            <person name="Sisk P."/>
            <person name="Sykes S."/>
            <person name="Wortman J."/>
            <person name="Nusbaum C."/>
            <person name="Birren B."/>
        </authorList>
    </citation>
    <scope>NUCLEOTIDE SEQUENCE [LARGE SCALE GENOMIC DNA]</scope>
    <source>
        <strain evidence="5 6">90A8</strain>
    </source>
</reference>
<sequence>MKFILIPDSFKGTLSSSQICAVMDEKIKKHFPDSRTVSIPVADGGEGSVDAFITAVGGVKEYVTVKNPYFEDMESYFGLIDGGQTAVIEMASCAGLPLVEDRKDPRLTTTYGVGQLILAAAGKGVKKIIVGLGGSSTNDGGCGAAAAAGIRFYDRGGREFIPTGGTTADIDRIDLSGRDSLLEQVEIVTMCDIDNPMYGPAGASFIFGPQKGADEAMVLQLDEGIRNLSRAIAQATGADISQVPGTGAAGAMGAGMIAFFGSRLQMGIQTVLDTVKFDEIIGDADYILTGEGKLDSQSLRGKVVIGIAKRANKQAKAVIAVVGGADDDEIGKAYDMGVTAVFPINRLPQDFSVSRHRSQENLAYTVDNIIRLIKAGQGEH</sequence>
<evidence type="ECO:0000313" key="6">
    <source>
        <dbReference type="Proteomes" id="UP000013085"/>
    </source>
</evidence>
<dbReference type="GeneID" id="57963609"/>
<dbReference type="HOGENOM" id="CLU_028255_0_0_9"/>
<accession>A0A0E2HVI8</accession>
<dbReference type="PIRSF" id="PIRSF006078">
    <property type="entry name" value="GlxK"/>
    <property type="match status" value="1"/>
</dbReference>
<evidence type="ECO:0000256" key="4">
    <source>
        <dbReference type="PIRNR" id="PIRNR006078"/>
    </source>
</evidence>
<dbReference type="InterPro" id="IPR018197">
    <property type="entry name" value="Glycerate_kinase_RE-like"/>
</dbReference>
<dbReference type="Gene3D" id="3.90.1510.10">
    <property type="entry name" value="Glycerate kinase, domain 2"/>
    <property type="match status" value="1"/>
</dbReference>
<dbReference type="SUPFAM" id="SSF110738">
    <property type="entry name" value="Glycerate kinase I"/>
    <property type="match status" value="1"/>
</dbReference>
<dbReference type="GO" id="GO:0008887">
    <property type="term" value="F:glycerate kinase activity"/>
    <property type="evidence" value="ECO:0007669"/>
    <property type="project" value="UniProtKB-UniRule"/>
</dbReference>
<name>A0A0E2HVI8_9FIRM</name>
<dbReference type="RefSeq" id="WP_002586035.1">
    <property type="nucleotide sequence ID" value="NZ_KB850976.1"/>
</dbReference>
<dbReference type="EMBL" id="AGYR01000001">
    <property type="protein sequence ID" value="ENZ20251.1"/>
    <property type="molecule type" value="Genomic_DNA"/>
</dbReference>
<organism evidence="5 6">
    <name type="scientific">[Clostridium] clostridioforme 90A8</name>
    <dbReference type="NCBI Taxonomy" id="999408"/>
    <lineage>
        <taxon>Bacteria</taxon>
        <taxon>Bacillati</taxon>
        <taxon>Bacillota</taxon>
        <taxon>Clostridia</taxon>
        <taxon>Lachnospirales</taxon>
        <taxon>Lachnospiraceae</taxon>
        <taxon>Enterocloster</taxon>
    </lineage>
</organism>
<dbReference type="GO" id="GO:0031388">
    <property type="term" value="P:organic acid phosphorylation"/>
    <property type="evidence" value="ECO:0007669"/>
    <property type="project" value="UniProtKB-UniRule"/>
</dbReference>
<dbReference type="PANTHER" id="PTHR21599">
    <property type="entry name" value="GLYCERATE KINASE"/>
    <property type="match status" value="1"/>
</dbReference>
<keyword evidence="2 4" id="KW-0808">Transferase</keyword>
<gene>
    <name evidence="5" type="ORF">HMPREF1090_00182</name>
</gene>
<dbReference type="InterPro" id="IPR004381">
    <property type="entry name" value="Glycerate_kinase"/>
</dbReference>
<comment type="caution">
    <text evidence="5">The sequence shown here is derived from an EMBL/GenBank/DDBJ whole genome shotgun (WGS) entry which is preliminary data.</text>
</comment>
<dbReference type="NCBIfam" id="TIGR00045">
    <property type="entry name" value="glycerate kinase"/>
    <property type="match status" value="1"/>
</dbReference>
<proteinExistence type="inferred from homology"/>
<keyword evidence="3 4" id="KW-0418">Kinase</keyword>
<dbReference type="InterPro" id="IPR036129">
    <property type="entry name" value="Glycerate_kinase_sf"/>
</dbReference>